<evidence type="ECO:0000313" key="3">
    <source>
        <dbReference type="Proteomes" id="UP001195483"/>
    </source>
</evidence>
<dbReference type="AlphaFoldDB" id="A0AAE0W8R8"/>
<sequence>MIDQRIFDRAMQPSQGIPDKDISTDKNTNNSSSKRQYRGKNTLPCNNFETRSTMDKANGILTLMTEWPHTWLILVETVNRTVLPFIVNPCNVTKK</sequence>
<proteinExistence type="predicted"/>
<feature type="compositionally biased region" description="Low complexity" evidence="1">
    <location>
        <begin position="25"/>
        <end position="34"/>
    </location>
</feature>
<evidence type="ECO:0000313" key="2">
    <source>
        <dbReference type="EMBL" id="KAK3604592.1"/>
    </source>
</evidence>
<dbReference type="Proteomes" id="UP001195483">
    <property type="component" value="Unassembled WGS sequence"/>
</dbReference>
<reference evidence="2" key="2">
    <citation type="journal article" date="2021" name="Genome Biol. Evol.">
        <title>Developing a high-quality reference genome for a parasitic bivalve with doubly uniparental inheritance (Bivalvia: Unionida).</title>
        <authorList>
            <person name="Smith C.H."/>
        </authorList>
    </citation>
    <scope>NUCLEOTIDE SEQUENCE</scope>
    <source>
        <strain evidence="2">CHS0354</strain>
        <tissue evidence="2">Mantle</tissue>
    </source>
</reference>
<keyword evidence="3" id="KW-1185">Reference proteome</keyword>
<name>A0AAE0W8R8_9BIVA</name>
<reference evidence="2" key="3">
    <citation type="submission" date="2023-05" db="EMBL/GenBank/DDBJ databases">
        <authorList>
            <person name="Smith C.H."/>
        </authorList>
    </citation>
    <scope>NUCLEOTIDE SEQUENCE</scope>
    <source>
        <strain evidence="2">CHS0354</strain>
        <tissue evidence="2">Mantle</tissue>
    </source>
</reference>
<protein>
    <submittedName>
        <fullName evidence="2">Uncharacterized protein</fullName>
    </submittedName>
</protein>
<evidence type="ECO:0000256" key="1">
    <source>
        <dbReference type="SAM" id="MobiDB-lite"/>
    </source>
</evidence>
<feature type="region of interest" description="Disordered" evidence="1">
    <location>
        <begin position="1"/>
        <end position="49"/>
    </location>
</feature>
<reference evidence="2" key="1">
    <citation type="journal article" date="2021" name="Genome Biol. Evol.">
        <title>A High-Quality Reference Genome for a Parasitic Bivalve with Doubly Uniparental Inheritance (Bivalvia: Unionida).</title>
        <authorList>
            <person name="Smith C.H."/>
        </authorList>
    </citation>
    <scope>NUCLEOTIDE SEQUENCE</scope>
    <source>
        <strain evidence="2">CHS0354</strain>
    </source>
</reference>
<dbReference type="EMBL" id="JAEAOA010001660">
    <property type="protein sequence ID" value="KAK3604592.1"/>
    <property type="molecule type" value="Genomic_DNA"/>
</dbReference>
<organism evidence="2 3">
    <name type="scientific">Potamilus streckersoni</name>
    <dbReference type="NCBI Taxonomy" id="2493646"/>
    <lineage>
        <taxon>Eukaryota</taxon>
        <taxon>Metazoa</taxon>
        <taxon>Spiralia</taxon>
        <taxon>Lophotrochozoa</taxon>
        <taxon>Mollusca</taxon>
        <taxon>Bivalvia</taxon>
        <taxon>Autobranchia</taxon>
        <taxon>Heteroconchia</taxon>
        <taxon>Palaeoheterodonta</taxon>
        <taxon>Unionida</taxon>
        <taxon>Unionoidea</taxon>
        <taxon>Unionidae</taxon>
        <taxon>Ambleminae</taxon>
        <taxon>Lampsilini</taxon>
        <taxon>Potamilus</taxon>
    </lineage>
</organism>
<gene>
    <name evidence="2" type="ORF">CHS0354_027446</name>
</gene>
<accession>A0AAE0W8R8</accession>
<comment type="caution">
    <text evidence="2">The sequence shown here is derived from an EMBL/GenBank/DDBJ whole genome shotgun (WGS) entry which is preliminary data.</text>
</comment>